<dbReference type="InterPro" id="IPR015421">
    <property type="entry name" value="PyrdxlP-dep_Trfase_major"/>
</dbReference>
<dbReference type="PANTHER" id="PTHR13693:SF3">
    <property type="entry name" value="LD36009P"/>
    <property type="match status" value="1"/>
</dbReference>
<reference evidence="4 5" key="1">
    <citation type="submission" date="2020-08" db="EMBL/GenBank/DDBJ databases">
        <title>Sphingobacterium sp. DN04309 isolated from aquaculture water.</title>
        <authorList>
            <person name="Zhang M."/>
        </authorList>
    </citation>
    <scope>NUCLEOTIDE SEQUENCE [LARGE SCALE GENOMIC DNA]</scope>
    <source>
        <strain evidence="4 5">DN04309</strain>
    </source>
</reference>
<keyword evidence="4" id="KW-0032">Aminotransferase</keyword>
<dbReference type="Gene3D" id="3.90.1150.10">
    <property type="entry name" value="Aspartate Aminotransferase, domain 1"/>
    <property type="match status" value="1"/>
</dbReference>
<feature type="domain" description="Aminotransferase class I/classII large" evidence="3">
    <location>
        <begin position="68"/>
        <end position="402"/>
    </location>
</feature>
<comment type="cofactor">
    <cofactor evidence="1">
        <name>pyridoxal 5'-phosphate</name>
        <dbReference type="ChEBI" id="CHEBI:597326"/>
    </cofactor>
</comment>
<dbReference type="Gene3D" id="3.40.640.10">
    <property type="entry name" value="Type I PLP-dependent aspartate aminotransferase-like (Major domain)"/>
    <property type="match status" value="1"/>
</dbReference>
<dbReference type="CDD" id="cd06454">
    <property type="entry name" value="KBL_like"/>
    <property type="match status" value="1"/>
</dbReference>
<evidence type="ECO:0000256" key="2">
    <source>
        <dbReference type="ARBA" id="ARBA00022679"/>
    </source>
</evidence>
<accession>A0ABR7YBT1</accession>
<organism evidence="4 5">
    <name type="scientific">Sphingobacterium litopenaei</name>
    <dbReference type="NCBI Taxonomy" id="2763500"/>
    <lineage>
        <taxon>Bacteria</taxon>
        <taxon>Pseudomonadati</taxon>
        <taxon>Bacteroidota</taxon>
        <taxon>Sphingobacteriia</taxon>
        <taxon>Sphingobacteriales</taxon>
        <taxon>Sphingobacteriaceae</taxon>
        <taxon>Sphingobacterium</taxon>
    </lineage>
</organism>
<evidence type="ECO:0000313" key="5">
    <source>
        <dbReference type="Proteomes" id="UP000651271"/>
    </source>
</evidence>
<keyword evidence="2" id="KW-0808">Transferase</keyword>
<proteinExistence type="predicted"/>
<dbReference type="EMBL" id="JACOIJ010000005">
    <property type="protein sequence ID" value="MBD1428749.1"/>
    <property type="molecule type" value="Genomic_DNA"/>
</dbReference>
<dbReference type="RefSeq" id="WP_165292299.1">
    <property type="nucleotide sequence ID" value="NZ_JACOIJ010000005.1"/>
</dbReference>
<gene>
    <name evidence="4" type="ORF">H8B04_04050</name>
</gene>
<protein>
    <submittedName>
        <fullName evidence="4">Aminotransferase class I/II-fold pyridoxal phosphate-dependent enzyme</fullName>
    </submittedName>
</protein>
<dbReference type="GO" id="GO:0008483">
    <property type="term" value="F:transaminase activity"/>
    <property type="evidence" value="ECO:0007669"/>
    <property type="project" value="UniProtKB-KW"/>
</dbReference>
<dbReference type="SUPFAM" id="SSF53383">
    <property type="entry name" value="PLP-dependent transferases"/>
    <property type="match status" value="1"/>
</dbReference>
<dbReference type="PANTHER" id="PTHR13693">
    <property type="entry name" value="CLASS II AMINOTRANSFERASE/8-AMINO-7-OXONONANOATE SYNTHASE"/>
    <property type="match status" value="1"/>
</dbReference>
<dbReference type="InterPro" id="IPR015422">
    <property type="entry name" value="PyrdxlP-dep_Trfase_small"/>
</dbReference>
<sequence length="407" mass="45512">MNFTNKTFKDFENIPEMDINERSEIFTEYLSYVKYDDQQTYRVIATSGCNSKIKLKSQFGDEFISYVSNDYLGFTQHPQVKKAAIEGILKYGTGAGASPLIGGFFDYHNLLEEKIASFFGYSSDSSVIFTTGYTANSASLQALLQKEDVAILDSGVHTSVHEGCILTNKKTFPHNNIEALERILQQYQNKFRTKMVVVDGIYSQDGDTAPLKEILTLCRKYGAYLMVDDAHGIGVTGNTGRGVLERDNIIKEVDFITGTFSKSFGNIGGFVICSPKNAKFLKFQSKQQIFSATAGASTLGIVKAIELIDQEPQWLKNLQENIRYFNNGLKKIGIELGERESAIFPIKIGDDIKTLYISKELMKKGIYTNPILYPAVSRGDSRIRMSLSAVHTKQEMDYTLSTLSELI</sequence>
<dbReference type="InterPro" id="IPR050087">
    <property type="entry name" value="AON_synthase_class-II"/>
</dbReference>
<dbReference type="InterPro" id="IPR004839">
    <property type="entry name" value="Aminotransferase_I/II_large"/>
</dbReference>
<name>A0ABR7YBT1_9SPHI</name>
<keyword evidence="5" id="KW-1185">Reference proteome</keyword>
<evidence type="ECO:0000259" key="3">
    <source>
        <dbReference type="Pfam" id="PF00155"/>
    </source>
</evidence>
<dbReference type="Proteomes" id="UP000651271">
    <property type="component" value="Unassembled WGS sequence"/>
</dbReference>
<dbReference type="Pfam" id="PF00155">
    <property type="entry name" value="Aminotran_1_2"/>
    <property type="match status" value="1"/>
</dbReference>
<dbReference type="InterPro" id="IPR015424">
    <property type="entry name" value="PyrdxlP-dep_Trfase"/>
</dbReference>
<evidence type="ECO:0000256" key="1">
    <source>
        <dbReference type="ARBA" id="ARBA00001933"/>
    </source>
</evidence>
<evidence type="ECO:0000313" key="4">
    <source>
        <dbReference type="EMBL" id="MBD1428749.1"/>
    </source>
</evidence>
<comment type="caution">
    <text evidence="4">The sequence shown here is derived from an EMBL/GenBank/DDBJ whole genome shotgun (WGS) entry which is preliminary data.</text>
</comment>